<evidence type="ECO:0000313" key="1">
    <source>
        <dbReference type="EMBL" id="KAF7838093.1"/>
    </source>
</evidence>
<proteinExistence type="predicted"/>
<dbReference type="OrthoDB" id="1080856at2759"/>
<dbReference type="AlphaFoldDB" id="A0A834X5Z7"/>
<gene>
    <name evidence="1" type="ORF">G2W53_006575</name>
</gene>
<keyword evidence="2" id="KW-1185">Reference proteome</keyword>
<comment type="caution">
    <text evidence="1">The sequence shown here is derived from an EMBL/GenBank/DDBJ whole genome shotgun (WGS) entry which is preliminary data.</text>
</comment>
<sequence>MEKRVHLRVQKKKAFKRGKKHLLKRVVDYLNSDSFMYAPLLSDYCSPHTIPSSAKVVELKKPMIPDKPFLEQVGDYMKSDVYMYAPVVGSSLSPQVAESLQSYRRIRMAVSTTRLTLKVNQLTDHSGNVNQISENHLPLTAPFDQPAQGHKETVKHTVYQTCHS</sequence>
<name>A0A834X5Z7_9FABA</name>
<organism evidence="1 2">
    <name type="scientific">Senna tora</name>
    <dbReference type="NCBI Taxonomy" id="362788"/>
    <lineage>
        <taxon>Eukaryota</taxon>
        <taxon>Viridiplantae</taxon>
        <taxon>Streptophyta</taxon>
        <taxon>Embryophyta</taxon>
        <taxon>Tracheophyta</taxon>
        <taxon>Spermatophyta</taxon>
        <taxon>Magnoliopsida</taxon>
        <taxon>eudicotyledons</taxon>
        <taxon>Gunneridae</taxon>
        <taxon>Pentapetalae</taxon>
        <taxon>rosids</taxon>
        <taxon>fabids</taxon>
        <taxon>Fabales</taxon>
        <taxon>Fabaceae</taxon>
        <taxon>Caesalpinioideae</taxon>
        <taxon>Cassia clade</taxon>
        <taxon>Senna</taxon>
    </lineage>
</organism>
<dbReference type="EMBL" id="JAAIUW010000003">
    <property type="protein sequence ID" value="KAF7838093.1"/>
    <property type="molecule type" value="Genomic_DNA"/>
</dbReference>
<protein>
    <submittedName>
        <fullName evidence="1">Uncharacterized protein</fullName>
    </submittedName>
</protein>
<accession>A0A834X5Z7</accession>
<dbReference type="PANTHER" id="PTHR36811:SF2">
    <property type="entry name" value="OS08G0444440 PROTEIN"/>
    <property type="match status" value="1"/>
</dbReference>
<dbReference type="Proteomes" id="UP000634136">
    <property type="component" value="Unassembled WGS sequence"/>
</dbReference>
<reference evidence="1" key="1">
    <citation type="submission" date="2020-09" db="EMBL/GenBank/DDBJ databases">
        <title>Genome-Enabled Discovery of Anthraquinone Biosynthesis in Senna tora.</title>
        <authorList>
            <person name="Kang S.-H."/>
            <person name="Pandey R.P."/>
            <person name="Lee C.-M."/>
            <person name="Sim J.-S."/>
            <person name="Jeong J.-T."/>
            <person name="Choi B.-S."/>
            <person name="Jung M."/>
            <person name="Ginzburg D."/>
            <person name="Zhao K."/>
            <person name="Won S.Y."/>
            <person name="Oh T.-J."/>
            <person name="Yu Y."/>
            <person name="Kim N.-H."/>
            <person name="Lee O.R."/>
            <person name="Lee T.-H."/>
            <person name="Bashyal P."/>
            <person name="Kim T.-S."/>
            <person name="Lee W.-H."/>
            <person name="Kawkins C."/>
            <person name="Kim C.-K."/>
            <person name="Kim J.S."/>
            <person name="Ahn B.O."/>
            <person name="Rhee S.Y."/>
            <person name="Sohng J.K."/>
        </authorList>
    </citation>
    <scope>NUCLEOTIDE SEQUENCE</scope>
    <source>
        <tissue evidence="1">Leaf</tissue>
    </source>
</reference>
<evidence type="ECO:0000313" key="2">
    <source>
        <dbReference type="Proteomes" id="UP000634136"/>
    </source>
</evidence>
<dbReference type="PANTHER" id="PTHR36811">
    <property type="entry name" value="OS08G0444440 PROTEIN"/>
    <property type="match status" value="1"/>
</dbReference>